<feature type="binding site" evidence="7">
    <location>
        <position position="117"/>
    </location>
    <ligand>
        <name>Zn(2+)</name>
        <dbReference type="ChEBI" id="CHEBI:29105"/>
        <note>catalytic</note>
    </ligand>
</feature>
<evidence type="ECO:0000256" key="3">
    <source>
        <dbReference type="ARBA" id="ARBA00022723"/>
    </source>
</evidence>
<keyword evidence="3 7" id="KW-0479">Metal-binding</keyword>
<keyword evidence="5 7" id="KW-0378">Hydrolase</keyword>
<dbReference type="GO" id="GO:0004222">
    <property type="term" value="F:metalloendopeptidase activity"/>
    <property type="evidence" value="ECO:0007669"/>
    <property type="project" value="InterPro"/>
</dbReference>
<name>A0AAE3H3L2_9BACT</name>
<evidence type="ECO:0000256" key="4">
    <source>
        <dbReference type="ARBA" id="ARBA00022759"/>
    </source>
</evidence>
<feature type="binding site" evidence="7">
    <location>
        <position position="107"/>
    </location>
    <ligand>
        <name>Zn(2+)</name>
        <dbReference type="ChEBI" id="CHEBI:29105"/>
        <note>catalytic</note>
    </ligand>
</feature>
<keyword evidence="7" id="KW-0698">rRNA processing</keyword>
<keyword evidence="6 7" id="KW-0862">Zinc</keyword>
<sequence length="140" mass="16437">MINFNVETEGFKVLDIRKKKSWLKDLVKEQGFKLGELNYIFLNDEGLHKINLEYLNHDTYTDIITFDNSEDESMIEGDIFVSVERIAENAKKFKVDFESELTRVMAHGVLHLCGFLDKKPADVKLMREMEDKYVTKYGEF</sequence>
<evidence type="ECO:0000256" key="2">
    <source>
        <dbReference type="ARBA" id="ARBA00022722"/>
    </source>
</evidence>
<comment type="function">
    <text evidence="7">Single strand-specific metallo-endoribonuclease involved in late-stage 70S ribosome quality control and in maturation of the 3' terminus of the 16S rRNA.</text>
</comment>
<dbReference type="PANTHER" id="PTHR46986:SF1">
    <property type="entry name" value="ENDORIBONUCLEASE YBEY, CHLOROPLASTIC"/>
    <property type="match status" value="1"/>
</dbReference>
<dbReference type="RefSeq" id="WP_255038201.1">
    <property type="nucleotide sequence ID" value="NZ_RJUF01000174.1"/>
</dbReference>
<keyword evidence="7" id="KW-0690">Ribosome biogenesis</keyword>
<dbReference type="EC" id="3.1.-.-" evidence="7"/>
<accession>A0AAE3H3L2</accession>
<keyword evidence="2 7" id="KW-0540">Nuclease</keyword>
<dbReference type="GO" id="GO:0005737">
    <property type="term" value="C:cytoplasm"/>
    <property type="evidence" value="ECO:0007669"/>
    <property type="project" value="UniProtKB-SubCell"/>
</dbReference>
<dbReference type="HAMAP" id="MF_00009">
    <property type="entry name" value="Endoribonucl_YbeY"/>
    <property type="match status" value="1"/>
</dbReference>
<dbReference type="PANTHER" id="PTHR46986">
    <property type="entry name" value="ENDORIBONUCLEASE YBEY, CHLOROPLASTIC"/>
    <property type="match status" value="1"/>
</dbReference>
<organism evidence="8 9">
    <name type="scientific">Lacihabitans soyangensis</name>
    <dbReference type="NCBI Taxonomy" id="869394"/>
    <lineage>
        <taxon>Bacteria</taxon>
        <taxon>Pseudomonadati</taxon>
        <taxon>Bacteroidota</taxon>
        <taxon>Cytophagia</taxon>
        <taxon>Cytophagales</taxon>
        <taxon>Leadbetterellaceae</taxon>
        <taxon>Lacihabitans</taxon>
    </lineage>
</organism>
<protein>
    <recommendedName>
        <fullName evidence="7">Endoribonuclease YbeY</fullName>
        <ecNumber evidence="7">3.1.-.-</ecNumber>
    </recommendedName>
</protein>
<dbReference type="NCBIfam" id="TIGR00043">
    <property type="entry name" value="rRNA maturation RNase YbeY"/>
    <property type="match status" value="1"/>
</dbReference>
<dbReference type="Proteomes" id="UP001204144">
    <property type="component" value="Unassembled WGS sequence"/>
</dbReference>
<dbReference type="AlphaFoldDB" id="A0AAE3H3L2"/>
<evidence type="ECO:0000313" key="9">
    <source>
        <dbReference type="Proteomes" id="UP001204144"/>
    </source>
</evidence>
<comment type="caution">
    <text evidence="8">The sequence shown here is derived from an EMBL/GenBank/DDBJ whole genome shotgun (WGS) entry which is preliminary data.</text>
</comment>
<dbReference type="GO" id="GO:0008270">
    <property type="term" value="F:zinc ion binding"/>
    <property type="evidence" value="ECO:0007669"/>
    <property type="project" value="UniProtKB-UniRule"/>
</dbReference>
<dbReference type="Pfam" id="PF02130">
    <property type="entry name" value="YbeY"/>
    <property type="match status" value="1"/>
</dbReference>
<keyword evidence="4 7" id="KW-0255">Endonuclease</keyword>
<dbReference type="GO" id="GO:0004521">
    <property type="term" value="F:RNA endonuclease activity"/>
    <property type="evidence" value="ECO:0007669"/>
    <property type="project" value="UniProtKB-UniRule"/>
</dbReference>
<dbReference type="SUPFAM" id="SSF55486">
    <property type="entry name" value="Metalloproteases ('zincins'), catalytic domain"/>
    <property type="match status" value="1"/>
</dbReference>
<dbReference type="Gene3D" id="3.40.390.30">
    <property type="entry name" value="Metalloproteases ('zincins'), catalytic domain"/>
    <property type="match status" value="1"/>
</dbReference>
<proteinExistence type="inferred from homology"/>
<evidence type="ECO:0000256" key="5">
    <source>
        <dbReference type="ARBA" id="ARBA00022801"/>
    </source>
</evidence>
<keyword evidence="7" id="KW-0963">Cytoplasm</keyword>
<keyword evidence="9" id="KW-1185">Reference proteome</keyword>
<dbReference type="InterPro" id="IPR023091">
    <property type="entry name" value="MetalPrtase_cat_dom_sf_prd"/>
</dbReference>
<dbReference type="EMBL" id="RJUF01000174">
    <property type="protein sequence ID" value="MCP9764509.1"/>
    <property type="molecule type" value="Genomic_DNA"/>
</dbReference>
<evidence type="ECO:0000256" key="7">
    <source>
        <dbReference type="HAMAP-Rule" id="MF_00009"/>
    </source>
</evidence>
<feature type="binding site" evidence="7">
    <location>
        <position position="111"/>
    </location>
    <ligand>
        <name>Zn(2+)</name>
        <dbReference type="ChEBI" id="CHEBI:29105"/>
        <note>catalytic</note>
    </ligand>
</feature>
<comment type="subcellular location">
    <subcellularLocation>
        <location evidence="7">Cytoplasm</location>
    </subcellularLocation>
</comment>
<comment type="cofactor">
    <cofactor evidence="7">
        <name>Zn(2+)</name>
        <dbReference type="ChEBI" id="CHEBI:29105"/>
    </cofactor>
    <text evidence="7">Binds 1 zinc ion.</text>
</comment>
<evidence type="ECO:0000313" key="8">
    <source>
        <dbReference type="EMBL" id="MCP9764509.1"/>
    </source>
</evidence>
<reference evidence="8 9" key="1">
    <citation type="submission" date="2018-11" db="EMBL/GenBank/DDBJ databases">
        <title>Novel bacteria species description.</title>
        <authorList>
            <person name="Han J.-H."/>
        </authorList>
    </citation>
    <scope>NUCLEOTIDE SEQUENCE [LARGE SCALE GENOMIC DNA]</scope>
    <source>
        <strain evidence="8 9">KCTC23259</strain>
    </source>
</reference>
<evidence type="ECO:0000256" key="6">
    <source>
        <dbReference type="ARBA" id="ARBA00022833"/>
    </source>
</evidence>
<comment type="similarity">
    <text evidence="1 7">Belongs to the endoribonuclease YbeY family.</text>
</comment>
<evidence type="ECO:0000256" key="1">
    <source>
        <dbReference type="ARBA" id="ARBA00010875"/>
    </source>
</evidence>
<gene>
    <name evidence="7 8" type="primary">ybeY</name>
    <name evidence="8" type="ORF">EGI31_16335</name>
</gene>
<dbReference type="InterPro" id="IPR002036">
    <property type="entry name" value="YbeY"/>
</dbReference>
<dbReference type="GO" id="GO:0006364">
    <property type="term" value="P:rRNA processing"/>
    <property type="evidence" value="ECO:0007669"/>
    <property type="project" value="UniProtKB-UniRule"/>
</dbReference>